<evidence type="ECO:0000259" key="8">
    <source>
        <dbReference type="PROSITE" id="PS50850"/>
    </source>
</evidence>
<dbReference type="GO" id="GO:0022857">
    <property type="term" value="F:transmembrane transporter activity"/>
    <property type="evidence" value="ECO:0007669"/>
    <property type="project" value="InterPro"/>
</dbReference>
<keyword evidence="5 7" id="KW-0472">Membrane</keyword>
<dbReference type="InterPro" id="IPR036259">
    <property type="entry name" value="MFS_trans_sf"/>
</dbReference>
<dbReference type="Proteomes" id="UP000283509">
    <property type="component" value="Unassembled WGS sequence"/>
</dbReference>
<feature type="region of interest" description="Disordered" evidence="6">
    <location>
        <begin position="339"/>
        <end position="363"/>
    </location>
</feature>
<feature type="transmembrane region" description="Helical" evidence="7">
    <location>
        <begin position="99"/>
        <end position="120"/>
    </location>
</feature>
<dbReference type="OrthoDB" id="370281at2759"/>
<comment type="caution">
    <text evidence="9">The sequence shown here is derived from an EMBL/GenBank/DDBJ whole genome shotgun (WGS) entry which is preliminary data.</text>
</comment>
<dbReference type="PANTHER" id="PTHR23510:SF3">
    <property type="entry name" value="MAJOR FACILITATOR SUPERFAMILY DOMAIN-CONTAINING PROTEIN 8"/>
    <property type="match status" value="1"/>
</dbReference>
<organism evidence="9 10">
    <name type="scientific">Penaeus vannamei</name>
    <name type="common">Whiteleg shrimp</name>
    <name type="synonym">Litopenaeus vannamei</name>
    <dbReference type="NCBI Taxonomy" id="6689"/>
    <lineage>
        <taxon>Eukaryota</taxon>
        <taxon>Metazoa</taxon>
        <taxon>Ecdysozoa</taxon>
        <taxon>Arthropoda</taxon>
        <taxon>Crustacea</taxon>
        <taxon>Multicrustacea</taxon>
        <taxon>Malacostraca</taxon>
        <taxon>Eumalacostraca</taxon>
        <taxon>Eucarida</taxon>
        <taxon>Decapoda</taxon>
        <taxon>Dendrobranchiata</taxon>
        <taxon>Penaeoidea</taxon>
        <taxon>Penaeidae</taxon>
        <taxon>Penaeus</taxon>
    </lineage>
</organism>
<sequence length="363" mass="39096">MPVQTTTAEVSDGNADALIRPTQDSVAFKAVSNGDGEISQMLPEGQPQVLETAAERRARRHSHWIVYITTFVMSIGFSIVLTGVWPYLQQLDTGVSKEFLGWVIAANPLGQMIASPLLGLWGNKAGSNRGAFLATILLFIVGNILYAVLSVFGSAARGIMIFSRFLVGVSSANIAIIRSYIASSTTLKERTTAVALTSAAQGLGFIIGPAIQAALAVAISHEKDSENKTSLASEMLEDEMEDVGLGIEWNMYTATGWFATVLGALNFFLFMPCIFKEYPIAAKEAQLRRYTAKEDQKLPKPDYPALLGIAADGLGPTLLIRTMVGIKVSSICRCTEQNQDGFQNEDPTPDGCGPLVSTKDYTI</sequence>
<evidence type="ECO:0000256" key="5">
    <source>
        <dbReference type="ARBA" id="ARBA00023136"/>
    </source>
</evidence>
<dbReference type="EMBL" id="QCYY01002849">
    <property type="protein sequence ID" value="ROT67090.1"/>
    <property type="molecule type" value="Genomic_DNA"/>
</dbReference>
<dbReference type="InterPro" id="IPR011701">
    <property type="entry name" value="MFS"/>
</dbReference>
<dbReference type="GO" id="GO:0005765">
    <property type="term" value="C:lysosomal membrane"/>
    <property type="evidence" value="ECO:0007669"/>
    <property type="project" value="TreeGrafter"/>
</dbReference>
<dbReference type="Pfam" id="PF07690">
    <property type="entry name" value="MFS_1"/>
    <property type="match status" value="1"/>
</dbReference>
<dbReference type="InterPro" id="IPR020846">
    <property type="entry name" value="MFS_dom"/>
</dbReference>
<dbReference type="Gene3D" id="1.20.1250.20">
    <property type="entry name" value="MFS general substrate transporter like domains"/>
    <property type="match status" value="1"/>
</dbReference>
<dbReference type="GO" id="GO:0012505">
    <property type="term" value="C:endomembrane system"/>
    <property type="evidence" value="ECO:0007669"/>
    <property type="project" value="UniProtKB-SubCell"/>
</dbReference>
<evidence type="ECO:0000256" key="2">
    <source>
        <dbReference type="ARBA" id="ARBA00022448"/>
    </source>
</evidence>
<evidence type="ECO:0000256" key="3">
    <source>
        <dbReference type="ARBA" id="ARBA00022692"/>
    </source>
</evidence>
<feature type="domain" description="Major facilitator superfamily (MFS) profile" evidence="8">
    <location>
        <begin position="62"/>
        <end position="363"/>
    </location>
</feature>
<proteinExistence type="predicted"/>
<evidence type="ECO:0000256" key="7">
    <source>
        <dbReference type="SAM" id="Phobius"/>
    </source>
</evidence>
<protein>
    <submittedName>
        <fullName evidence="9">Putative major facilitator superfamily domain-containing protein 8</fullName>
    </submittedName>
</protein>
<accession>A0A3R7LXF8</accession>
<feature type="transmembrane region" description="Helical" evidence="7">
    <location>
        <begin position="132"/>
        <end position="153"/>
    </location>
</feature>
<dbReference type="AlphaFoldDB" id="A0A3R7LXF8"/>
<dbReference type="STRING" id="6689.A0A3R7LXF8"/>
<evidence type="ECO:0000313" key="10">
    <source>
        <dbReference type="Proteomes" id="UP000283509"/>
    </source>
</evidence>
<evidence type="ECO:0000313" key="9">
    <source>
        <dbReference type="EMBL" id="ROT67090.1"/>
    </source>
</evidence>
<dbReference type="InterPro" id="IPR051068">
    <property type="entry name" value="MFS_Domain-Containing_Protein"/>
</dbReference>
<keyword evidence="3 7" id="KW-0812">Transmembrane</keyword>
<gene>
    <name evidence="9" type="ORF">C7M84_014844</name>
</gene>
<evidence type="ECO:0000256" key="4">
    <source>
        <dbReference type="ARBA" id="ARBA00022989"/>
    </source>
</evidence>
<feature type="transmembrane region" description="Helical" evidence="7">
    <location>
        <begin position="254"/>
        <end position="275"/>
    </location>
</feature>
<name>A0A3R7LXF8_PENVA</name>
<reference evidence="9 10" key="2">
    <citation type="submission" date="2019-01" db="EMBL/GenBank/DDBJ databases">
        <title>The decoding of complex shrimp genome reveals the adaptation for benthos swimmer, frequently molting mechanism and breeding impact on genome.</title>
        <authorList>
            <person name="Sun Y."/>
            <person name="Gao Y."/>
            <person name="Yu Y."/>
        </authorList>
    </citation>
    <scope>NUCLEOTIDE SEQUENCE [LARGE SCALE GENOMIC DNA]</scope>
    <source>
        <tissue evidence="9">Muscle</tissue>
    </source>
</reference>
<keyword evidence="2" id="KW-0813">Transport</keyword>
<comment type="subcellular location">
    <subcellularLocation>
        <location evidence="1">Endomembrane system</location>
        <topology evidence="1">Multi-pass membrane protein</topology>
    </subcellularLocation>
</comment>
<evidence type="ECO:0000256" key="1">
    <source>
        <dbReference type="ARBA" id="ARBA00004127"/>
    </source>
</evidence>
<reference evidence="9 10" key="1">
    <citation type="submission" date="2018-04" db="EMBL/GenBank/DDBJ databases">
        <authorList>
            <person name="Zhang X."/>
            <person name="Yuan J."/>
            <person name="Li F."/>
            <person name="Xiang J."/>
        </authorList>
    </citation>
    <scope>NUCLEOTIDE SEQUENCE [LARGE SCALE GENOMIC DNA]</scope>
    <source>
        <tissue evidence="9">Muscle</tissue>
    </source>
</reference>
<dbReference type="SUPFAM" id="SSF103473">
    <property type="entry name" value="MFS general substrate transporter"/>
    <property type="match status" value="1"/>
</dbReference>
<feature type="transmembrane region" description="Helical" evidence="7">
    <location>
        <begin position="159"/>
        <end position="181"/>
    </location>
</feature>
<dbReference type="PROSITE" id="PS50850">
    <property type="entry name" value="MFS"/>
    <property type="match status" value="1"/>
</dbReference>
<dbReference type="PANTHER" id="PTHR23510">
    <property type="entry name" value="INNER MEMBRANE TRANSPORT PROTEIN YAJR"/>
    <property type="match status" value="1"/>
</dbReference>
<feature type="transmembrane region" description="Helical" evidence="7">
    <location>
        <begin position="64"/>
        <end position="87"/>
    </location>
</feature>
<keyword evidence="4 7" id="KW-1133">Transmembrane helix</keyword>
<evidence type="ECO:0000256" key="6">
    <source>
        <dbReference type="SAM" id="MobiDB-lite"/>
    </source>
</evidence>
<feature type="transmembrane region" description="Helical" evidence="7">
    <location>
        <begin position="193"/>
        <end position="219"/>
    </location>
</feature>
<keyword evidence="10" id="KW-1185">Reference proteome</keyword>